<evidence type="ECO:0000256" key="10">
    <source>
        <dbReference type="ARBA" id="ARBA00022827"/>
    </source>
</evidence>
<feature type="region of interest" description="Disordered" evidence="21">
    <location>
        <begin position="912"/>
        <end position="942"/>
    </location>
</feature>
<evidence type="ECO:0000256" key="20">
    <source>
        <dbReference type="ARBA" id="ARBA00079921"/>
    </source>
</evidence>
<dbReference type="FunFam" id="2.160.20.60:FF:000001">
    <property type="entry name" value="Glutamate synthase, large subunit"/>
    <property type="match status" value="1"/>
</dbReference>
<dbReference type="SUPFAM" id="SSF56235">
    <property type="entry name" value="N-terminal nucleophile aminohydrolases (Ntn hydrolases)"/>
    <property type="match status" value="1"/>
</dbReference>
<evidence type="ECO:0000256" key="15">
    <source>
        <dbReference type="ARBA" id="ARBA00023164"/>
    </source>
</evidence>
<dbReference type="EMBL" id="JAFIDN010000013">
    <property type="protein sequence ID" value="MBP3193760.1"/>
    <property type="molecule type" value="Genomic_DNA"/>
</dbReference>
<evidence type="ECO:0000256" key="2">
    <source>
        <dbReference type="ARBA" id="ARBA00001927"/>
    </source>
</evidence>
<feature type="domain" description="Glutamine amidotransferase type-2" evidence="23">
    <location>
        <begin position="24"/>
        <end position="425"/>
    </location>
</feature>
<dbReference type="CDD" id="cd02808">
    <property type="entry name" value="GltS_FMN"/>
    <property type="match status" value="1"/>
</dbReference>
<evidence type="ECO:0000256" key="3">
    <source>
        <dbReference type="ARBA" id="ARBA00001974"/>
    </source>
</evidence>
<dbReference type="SUPFAM" id="SSF69336">
    <property type="entry name" value="Alpha subunit of glutamate synthase, C-terminal domain"/>
    <property type="match status" value="1"/>
</dbReference>
<dbReference type="Pfam" id="PF04898">
    <property type="entry name" value="Glu_syn_central"/>
    <property type="match status" value="1"/>
</dbReference>
<keyword evidence="16" id="KW-0003">3Fe-4S</keyword>
<dbReference type="EC" id="1.4.1.13" evidence="5"/>
<keyword evidence="14" id="KW-0411">Iron-sulfur</keyword>
<keyword evidence="11" id="KW-0315">Glutamine amidotransferase</keyword>
<dbReference type="GO" id="GO:0004355">
    <property type="term" value="F:glutamate synthase (NADPH) activity"/>
    <property type="evidence" value="ECO:0007669"/>
    <property type="project" value="UniProtKB-EC"/>
</dbReference>
<evidence type="ECO:0000256" key="5">
    <source>
        <dbReference type="ARBA" id="ARBA00012079"/>
    </source>
</evidence>
<evidence type="ECO:0000256" key="6">
    <source>
        <dbReference type="ARBA" id="ARBA00022605"/>
    </source>
</evidence>
<comment type="similarity">
    <text evidence="4">Belongs to the glutamate synthase family.</text>
</comment>
<dbReference type="Pfam" id="PF00310">
    <property type="entry name" value="GATase_2"/>
    <property type="match status" value="1"/>
</dbReference>
<keyword evidence="25" id="KW-1185">Reference proteome</keyword>
<evidence type="ECO:0000259" key="23">
    <source>
        <dbReference type="PROSITE" id="PS51278"/>
    </source>
</evidence>
<dbReference type="PROSITE" id="PS51278">
    <property type="entry name" value="GATASE_TYPE_2"/>
    <property type="match status" value="1"/>
</dbReference>
<dbReference type="InterPro" id="IPR001202">
    <property type="entry name" value="WW_dom"/>
</dbReference>
<dbReference type="SUPFAM" id="SSF51395">
    <property type="entry name" value="FMN-linked oxidoreductases"/>
    <property type="match status" value="1"/>
</dbReference>
<dbReference type="FunFam" id="3.20.20.70:FF:000053">
    <property type="entry name" value="Glutamate synthase large subunit"/>
    <property type="match status" value="1"/>
</dbReference>
<evidence type="ECO:0000256" key="17">
    <source>
        <dbReference type="ARBA" id="ARBA00037898"/>
    </source>
</evidence>
<dbReference type="NCBIfam" id="NF008730">
    <property type="entry name" value="PRK11750.1"/>
    <property type="match status" value="1"/>
</dbReference>
<dbReference type="GO" id="GO:0046872">
    <property type="term" value="F:metal ion binding"/>
    <property type="evidence" value="ECO:0007669"/>
    <property type="project" value="UniProtKB-KW"/>
</dbReference>
<dbReference type="Pfam" id="PF01493">
    <property type="entry name" value="GXGXG"/>
    <property type="match status" value="1"/>
</dbReference>
<comment type="catalytic activity">
    <reaction evidence="18">
        <text>2 L-glutamate + NADP(+) = L-glutamine + 2-oxoglutarate + NADPH + H(+)</text>
        <dbReference type="Rhea" id="RHEA:15501"/>
        <dbReference type="ChEBI" id="CHEBI:15378"/>
        <dbReference type="ChEBI" id="CHEBI:16810"/>
        <dbReference type="ChEBI" id="CHEBI:29985"/>
        <dbReference type="ChEBI" id="CHEBI:57783"/>
        <dbReference type="ChEBI" id="CHEBI:58349"/>
        <dbReference type="ChEBI" id="CHEBI:58359"/>
        <dbReference type="EC" id="1.4.1.13"/>
    </reaction>
</comment>
<feature type="domain" description="WW" evidence="22">
    <location>
        <begin position="326"/>
        <end position="361"/>
    </location>
</feature>
<dbReference type="InterPro" id="IPR006982">
    <property type="entry name" value="Glu_synth_centr_N"/>
</dbReference>
<keyword evidence="8" id="KW-0288">FMN</keyword>
<sequence length="1537" mass="172006">MKQEGTLFPQKQGLYDPANEHDACGIGFVVNIKGKASHDIVRHAIRVLKNLDHRGATGAEPNTGDGAGILMQIPHEFFRKSCEGLGFELPEFGNYGVGMFFLPPERKQRKFCEKIIEKVITEEGLNILGWRKVATDNSSLGESAIDCEPLVRQVFVERDPSMKTELDFERKLFIIRRRITLAIQHSDLSDADKEFYYVNSLSSRTVVYKGMLTPNQLELYYPDLNNPDMTSAIALVHSRFSTNTFPSWKLAHPYRYVIHNGEINTVQGNQNWMHARGKQFESQLFGDDMQKVLPIIQEEGSDSAKFDNCLEFLSLTGRSLPHAMMMMIPEPWEKHESMNDIQRAFYQFHSCMMEPWDGPASVAFTDGKVVGANLDRNGLRPSRYYVTRDDMVVLASEVGVLDIEPEDVLEKERLQPGRMLLIDTEEGRIISDDEIKNQIASEHPYQEWLDENLIHFDSVTEDLEYPEPKHTHEEVVHRQKVFGYTYEDLRINVGPMAEKMLQPVGAMGNDAPIAVLSKQPQLLYNYFKQLFAQVTNPPIDPIREELITSTETLLGSQGNILNPGPHSCRQIELDNPVITSEELKQLKNLVVDGFKNETLPILFQAESGGKGLKKALDNLFSAADKAIESGVNILILSDRKFDKDHTPIPALLAVSGLHHHLIRTGKRTEVGIVLESGEPREVHHFCTLLGYGVDAVNPYMAYESLHDLIREGLLEDMDYERAVKGYNKAVVKGVVKVMSKMGISTIKSYRGAQIFEALGISSDVIDTYFTWTNSRIGGIDLDIIAEEAQMRHRKAYPKVRVNGQVLDEGGQYKWRKNSEYHMYNPETVHTLQFASKINDYKLYKDYTKLLDDQQDPPPTLRHMLDFKYARDPVPIEEVEPVESICKRFKTGAMSYGSISEETHEALAIAMNRIGGKSNTGEGGEDPRRYTPDPNGDSRRSSIKQVASGRFGVTSEYLTQSEEIQIKMAQGAKPGEGGELPGRKVYPWIAKVRYSTPGVGLISPPPHHDIYSIEDLAQLIHDLKNANQNARINVKLVSLAGVGTIAAGVSKAKADVILISGQDGGTGASPQTSIKHAGLPWELGLAETHQTLVLNNLRSRVVLETDGQVKTGRDIVVAALLGAEEYGFGTSALITLGCIMMRVCHMDTCPVGVATQNPKLRHNYAGDPQYVVNFMKFVAQDIREHMARLGFRTMDEMIGRSDKLKARKTDHWKARTLDLSAILHRPKVDRNIGVRKFMEQNHGLHNSMDIQTLLDICEPAIKEKKPVKARLPIQNINRVVGTIVGSEITREHGRDGLAEDTIRLNFRGSAGQSFGAFTPPGMTLELEGDANDYFGKGLSGGKLILYPDANARFKPEENIIVGNVSFYGATSGEAYIRGMAGERFCVRNSGVRAVVEAVGDHACEYMTGGRVVVLGPTGRNFAAGMSGGIAYVLDLENRFEQNCNKEMVYLERLEDVDEIEEVKRMIRRHADYTDSNRAWKVLAKWDEVVPHFVKVHPIDFKRMNEAIREAGMRGLEGDDAIMEAFEINKGDKARAAGN</sequence>
<dbReference type="InterPro" id="IPR036485">
    <property type="entry name" value="Glu_synth_asu_C_sf"/>
</dbReference>
<keyword evidence="15" id="KW-0314">Glutamate biosynthesis</keyword>
<keyword evidence="12 24" id="KW-0560">Oxidoreductase</keyword>
<keyword evidence="13" id="KW-0408">Iron</keyword>
<dbReference type="Pfam" id="PF01645">
    <property type="entry name" value="Glu_synthase"/>
    <property type="match status" value="1"/>
</dbReference>
<dbReference type="PROSITE" id="PS50020">
    <property type="entry name" value="WW_DOMAIN_2"/>
    <property type="match status" value="1"/>
</dbReference>
<gene>
    <name evidence="24" type="primary">gltB</name>
    <name evidence="24" type="ORF">NATSA_13870</name>
</gene>
<evidence type="ECO:0000256" key="18">
    <source>
        <dbReference type="ARBA" id="ARBA00048151"/>
    </source>
</evidence>
<comment type="cofactor">
    <cofactor evidence="3">
        <name>FAD</name>
        <dbReference type="ChEBI" id="CHEBI:57692"/>
    </cofactor>
</comment>
<accession>A0A8J7UVS4</accession>
<evidence type="ECO:0000256" key="8">
    <source>
        <dbReference type="ARBA" id="ARBA00022643"/>
    </source>
</evidence>
<evidence type="ECO:0000256" key="11">
    <source>
        <dbReference type="ARBA" id="ARBA00022962"/>
    </source>
</evidence>
<organism evidence="24 25">
    <name type="scientific">Natronogracilivirga saccharolytica</name>
    <dbReference type="NCBI Taxonomy" id="2812953"/>
    <lineage>
        <taxon>Bacteria</taxon>
        <taxon>Pseudomonadati</taxon>
        <taxon>Balneolota</taxon>
        <taxon>Balneolia</taxon>
        <taxon>Balneolales</taxon>
        <taxon>Cyclonatronaceae</taxon>
        <taxon>Natronogracilivirga</taxon>
    </lineage>
</organism>
<dbReference type="Gene3D" id="3.60.20.10">
    <property type="entry name" value="Glutamine Phosphoribosylpyrophosphate, subunit 1, domain 1"/>
    <property type="match status" value="1"/>
</dbReference>
<evidence type="ECO:0000256" key="13">
    <source>
        <dbReference type="ARBA" id="ARBA00023004"/>
    </source>
</evidence>
<evidence type="ECO:0000256" key="19">
    <source>
        <dbReference type="ARBA" id="ARBA00072108"/>
    </source>
</evidence>
<dbReference type="InterPro" id="IPR017932">
    <property type="entry name" value="GATase_2_dom"/>
</dbReference>
<comment type="caution">
    <text evidence="24">The sequence shown here is derived from an EMBL/GenBank/DDBJ whole genome shotgun (WGS) entry which is preliminary data.</text>
</comment>
<dbReference type="InterPro" id="IPR002489">
    <property type="entry name" value="Glu_synth_asu_C"/>
</dbReference>
<dbReference type="Proteomes" id="UP000673975">
    <property type="component" value="Unassembled WGS sequence"/>
</dbReference>
<dbReference type="InterPro" id="IPR013785">
    <property type="entry name" value="Aldolase_TIM"/>
</dbReference>
<dbReference type="GO" id="GO:0051538">
    <property type="term" value="F:3 iron, 4 sulfur cluster binding"/>
    <property type="evidence" value="ECO:0007669"/>
    <property type="project" value="UniProtKB-KW"/>
</dbReference>
<comment type="pathway">
    <text evidence="17">Amino-acid biosynthesis; L-glutamate biosynthesis via GLT pathway; L-glutamate from 2-oxoglutarate and L-glutamine (NADP(+) route): step 1/1.</text>
</comment>
<evidence type="ECO:0000313" key="25">
    <source>
        <dbReference type="Proteomes" id="UP000673975"/>
    </source>
</evidence>
<dbReference type="InterPro" id="IPR029055">
    <property type="entry name" value="Ntn_hydrolases_N"/>
</dbReference>
<evidence type="ECO:0000256" key="9">
    <source>
        <dbReference type="ARBA" id="ARBA00022723"/>
    </source>
</evidence>
<dbReference type="GO" id="GO:0006537">
    <property type="term" value="P:glutamate biosynthetic process"/>
    <property type="evidence" value="ECO:0007669"/>
    <property type="project" value="UniProtKB-KW"/>
</dbReference>
<comment type="cofactor">
    <cofactor evidence="2">
        <name>[3Fe-4S] cluster</name>
        <dbReference type="ChEBI" id="CHEBI:21137"/>
    </cofactor>
</comment>
<evidence type="ECO:0000259" key="22">
    <source>
        <dbReference type="PROSITE" id="PS50020"/>
    </source>
</evidence>
<evidence type="ECO:0000313" key="24">
    <source>
        <dbReference type="EMBL" id="MBP3193760.1"/>
    </source>
</evidence>
<keyword evidence="6" id="KW-0028">Amino-acid biosynthesis</keyword>
<evidence type="ECO:0000256" key="16">
    <source>
        <dbReference type="ARBA" id="ARBA00023291"/>
    </source>
</evidence>
<dbReference type="InterPro" id="IPR050711">
    <property type="entry name" value="ET-N_metabolism_enzyme"/>
</dbReference>
<evidence type="ECO:0000256" key="14">
    <source>
        <dbReference type="ARBA" id="ARBA00023014"/>
    </source>
</evidence>
<evidence type="ECO:0000256" key="12">
    <source>
        <dbReference type="ARBA" id="ARBA00023002"/>
    </source>
</evidence>
<evidence type="ECO:0000256" key="21">
    <source>
        <dbReference type="SAM" id="MobiDB-lite"/>
    </source>
</evidence>
<dbReference type="FunFam" id="3.60.20.10:FF:000001">
    <property type="entry name" value="Glutamate synthase, large subunit"/>
    <property type="match status" value="1"/>
</dbReference>
<evidence type="ECO:0000256" key="7">
    <source>
        <dbReference type="ARBA" id="ARBA00022630"/>
    </source>
</evidence>
<dbReference type="Gene3D" id="2.160.20.60">
    <property type="entry name" value="Glutamate synthase, alpha subunit, C-terminal domain"/>
    <property type="match status" value="1"/>
</dbReference>
<name>A0A8J7UVS4_9BACT</name>
<dbReference type="PANTHER" id="PTHR11938">
    <property type="entry name" value="FAD NADPH DEHYDROGENASE/OXIDOREDUCTASE"/>
    <property type="match status" value="1"/>
</dbReference>
<feature type="compositionally biased region" description="Basic and acidic residues" evidence="21">
    <location>
        <begin position="924"/>
        <end position="939"/>
    </location>
</feature>
<dbReference type="InterPro" id="IPR002932">
    <property type="entry name" value="Glu_synthdom"/>
</dbReference>
<keyword evidence="10" id="KW-0274">FAD</keyword>
<evidence type="ECO:0000256" key="4">
    <source>
        <dbReference type="ARBA" id="ARBA00009716"/>
    </source>
</evidence>
<dbReference type="CDD" id="cd00713">
    <property type="entry name" value="GltS"/>
    <property type="match status" value="1"/>
</dbReference>
<dbReference type="RefSeq" id="WP_210513212.1">
    <property type="nucleotide sequence ID" value="NZ_JAFIDN010000013.1"/>
</dbReference>
<comment type="cofactor">
    <cofactor evidence="1">
        <name>FMN</name>
        <dbReference type="ChEBI" id="CHEBI:58210"/>
    </cofactor>
</comment>
<proteinExistence type="inferred from homology"/>
<keyword evidence="7" id="KW-0285">Flavoprotein</keyword>
<reference evidence="24" key="1">
    <citation type="submission" date="2021-02" db="EMBL/GenBank/DDBJ databases">
        <title>Natronogracilivirga saccharolytica gen. nov. sp. nov. a new anaerobic, haloalkiliphilic carbohydrate-fermenting bacterium from soda lake and proposing of Cyclonatronumiaceae fam. nov. in the phylum Balneolaeota.</title>
        <authorList>
            <person name="Zhilina T.N."/>
            <person name="Sorokin D.Y."/>
            <person name="Zavarzina D.G."/>
            <person name="Toshchakov S.V."/>
            <person name="Kublanov I.V."/>
        </authorList>
    </citation>
    <scope>NUCLEOTIDE SEQUENCE</scope>
    <source>
        <strain evidence="24">Z-1702</strain>
    </source>
</reference>
<dbReference type="GO" id="GO:0019676">
    <property type="term" value="P:ammonia assimilation cycle"/>
    <property type="evidence" value="ECO:0007669"/>
    <property type="project" value="TreeGrafter"/>
</dbReference>
<keyword evidence="9" id="KW-0479">Metal-binding</keyword>
<dbReference type="PANTHER" id="PTHR11938:SF133">
    <property type="entry name" value="GLUTAMATE SYNTHASE (NADH)"/>
    <property type="match status" value="1"/>
</dbReference>
<dbReference type="FunFam" id="3.20.20.70:FF:000031">
    <property type="entry name" value="Glutamate synthase 1 [NADH]"/>
    <property type="match status" value="1"/>
</dbReference>
<evidence type="ECO:0000256" key="1">
    <source>
        <dbReference type="ARBA" id="ARBA00001917"/>
    </source>
</evidence>
<dbReference type="Gene3D" id="3.20.20.70">
    <property type="entry name" value="Aldolase class I"/>
    <property type="match status" value="2"/>
</dbReference>
<protein>
    <recommendedName>
        <fullName evidence="19">Glutamate synthase [NADPH] large chain</fullName>
        <ecNumber evidence="5">1.4.1.13</ecNumber>
    </recommendedName>
    <alternativeName>
        <fullName evidence="20">Glutamate synthase subunit alpha</fullName>
    </alternativeName>
</protein>
<dbReference type="CDD" id="cd00982">
    <property type="entry name" value="gltB_C"/>
    <property type="match status" value="1"/>
</dbReference>